<feature type="transmembrane region" description="Helical" evidence="2">
    <location>
        <begin position="61"/>
        <end position="79"/>
    </location>
</feature>
<evidence type="ECO:0000256" key="1">
    <source>
        <dbReference type="SAM" id="MobiDB-lite"/>
    </source>
</evidence>
<gene>
    <name evidence="3" type="ORF">M011DRAFT_453519</name>
</gene>
<organism evidence="3 4">
    <name type="scientific">Sporormia fimetaria CBS 119925</name>
    <dbReference type="NCBI Taxonomy" id="1340428"/>
    <lineage>
        <taxon>Eukaryota</taxon>
        <taxon>Fungi</taxon>
        <taxon>Dikarya</taxon>
        <taxon>Ascomycota</taxon>
        <taxon>Pezizomycotina</taxon>
        <taxon>Dothideomycetes</taxon>
        <taxon>Pleosporomycetidae</taxon>
        <taxon>Pleosporales</taxon>
        <taxon>Sporormiaceae</taxon>
        <taxon>Sporormia</taxon>
    </lineage>
</organism>
<dbReference type="OrthoDB" id="3366823at2759"/>
<name>A0A6A6UXL2_9PLEO</name>
<dbReference type="EMBL" id="MU006612">
    <property type="protein sequence ID" value="KAF2742256.1"/>
    <property type="molecule type" value="Genomic_DNA"/>
</dbReference>
<accession>A0A6A6UXL2</accession>
<dbReference type="PANTHER" id="PTHR24306">
    <property type="match status" value="1"/>
</dbReference>
<dbReference type="GO" id="GO:0004497">
    <property type="term" value="F:monooxygenase activity"/>
    <property type="evidence" value="ECO:0007669"/>
    <property type="project" value="InterPro"/>
</dbReference>
<proteinExistence type="predicted"/>
<evidence type="ECO:0000256" key="2">
    <source>
        <dbReference type="SAM" id="Phobius"/>
    </source>
</evidence>
<dbReference type="Proteomes" id="UP000799440">
    <property type="component" value="Unassembled WGS sequence"/>
</dbReference>
<reference evidence="3" key="1">
    <citation type="journal article" date="2020" name="Stud. Mycol.">
        <title>101 Dothideomycetes genomes: a test case for predicting lifestyles and emergence of pathogens.</title>
        <authorList>
            <person name="Haridas S."/>
            <person name="Albert R."/>
            <person name="Binder M."/>
            <person name="Bloem J."/>
            <person name="Labutti K."/>
            <person name="Salamov A."/>
            <person name="Andreopoulos B."/>
            <person name="Baker S."/>
            <person name="Barry K."/>
            <person name="Bills G."/>
            <person name="Bluhm B."/>
            <person name="Cannon C."/>
            <person name="Castanera R."/>
            <person name="Culley D."/>
            <person name="Daum C."/>
            <person name="Ezra D."/>
            <person name="Gonzalez J."/>
            <person name="Henrissat B."/>
            <person name="Kuo A."/>
            <person name="Liang C."/>
            <person name="Lipzen A."/>
            <person name="Lutzoni F."/>
            <person name="Magnuson J."/>
            <person name="Mondo S."/>
            <person name="Nolan M."/>
            <person name="Ohm R."/>
            <person name="Pangilinan J."/>
            <person name="Park H.-J."/>
            <person name="Ramirez L."/>
            <person name="Alfaro M."/>
            <person name="Sun H."/>
            <person name="Tritt A."/>
            <person name="Yoshinaga Y."/>
            <person name="Zwiers L.-H."/>
            <person name="Turgeon B."/>
            <person name="Goodwin S."/>
            <person name="Spatafora J."/>
            <person name="Crous P."/>
            <person name="Grigoriev I."/>
        </authorList>
    </citation>
    <scope>NUCLEOTIDE SEQUENCE</scope>
    <source>
        <strain evidence="3">CBS 119925</strain>
    </source>
</reference>
<evidence type="ECO:0000313" key="4">
    <source>
        <dbReference type="Proteomes" id="UP000799440"/>
    </source>
</evidence>
<dbReference type="AlphaFoldDB" id="A0A6A6UXL2"/>
<sequence length="649" mass="72259">MVSSKTVFLGVYTSGGLLTWLFLPLCYLLLLSPFVLLALRYTDFDQRVLHYIPDVARTPDVWAQVLIAFVAVALATRFLSARHGARDERPRRVQLLPYWIPGVRHWGNVVLQGENWLKSVRDTSVNGVVAYNLSGKKHNVVLSAPLLETIVGNSNSLEEDEIPKNFILSNAYGLPGSCRQPCNLRPLITAKLESELFKGPKLEELATEFTHRLSEMLPDFVTFNSSIVDQFPWERVAGTELTDGTEEAEIDFFALVSEFFCRAMVPLITGPQFPESYELLATDLATVNQSFYALALGLPRFFPLPGLPGALLARKRLLHNLCKVFKALESPPVKREIPDDESVSGEETDADVLTLLTALHDQFSKAGIPIAARASLALEFLHTLYAKTVPVAFWTLLHIYRSSEPSDKTSEEEKEEQNSRTPLSSIRNETRQWCQAIQPPSIHPSFPAPPEVLYSGASELFNPSLFPCLRSSIFEAKRLYTSTLKQAHITQDIVFTESTLVPAADKEEWKLDAGTTLDVGLSERLINTSAAEYLDPDQFNPFRFSRAPSPLSVSTFDDSGEFVDALLIAFVAGVTQLWEISAAPKKGFLEKMQEAQAAAVGEEVGEKKKKKEKGVWVVPKAVDGASVMVPKSDVRVRVRRREGLPPKQR</sequence>
<dbReference type="GO" id="GO:0016705">
    <property type="term" value="F:oxidoreductase activity, acting on paired donors, with incorporation or reduction of molecular oxygen"/>
    <property type="evidence" value="ECO:0007669"/>
    <property type="project" value="InterPro"/>
</dbReference>
<evidence type="ECO:0008006" key="5">
    <source>
        <dbReference type="Google" id="ProtNLM"/>
    </source>
</evidence>
<dbReference type="Gene3D" id="1.10.630.10">
    <property type="entry name" value="Cytochrome P450"/>
    <property type="match status" value="1"/>
</dbReference>
<keyword evidence="2" id="KW-0472">Membrane</keyword>
<keyword evidence="4" id="KW-1185">Reference proteome</keyword>
<dbReference type="PANTHER" id="PTHR24306:SF7">
    <property type="entry name" value="AHBB"/>
    <property type="match status" value="1"/>
</dbReference>
<dbReference type="SUPFAM" id="SSF48264">
    <property type="entry name" value="Cytochrome P450"/>
    <property type="match status" value="1"/>
</dbReference>
<dbReference type="InterPro" id="IPR036396">
    <property type="entry name" value="Cyt_P450_sf"/>
</dbReference>
<dbReference type="GO" id="GO:0020037">
    <property type="term" value="F:heme binding"/>
    <property type="evidence" value="ECO:0007669"/>
    <property type="project" value="InterPro"/>
</dbReference>
<evidence type="ECO:0000313" key="3">
    <source>
        <dbReference type="EMBL" id="KAF2742256.1"/>
    </source>
</evidence>
<keyword evidence="2" id="KW-0812">Transmembrane</keyword>
<feature type="region of interest" description="Disordered" evidence="1">
    <location>
        <begin position="405"/>
        <end position="425"/>
    </location>
</feature>
<protein>
    <recommendedName>
        <fullName evidence="5">Cytochrome P450</fullName>
    </recommendedName>
</protein>
<feature type="transmembrane region" description="Helical" evidence="2">
    <location>
        <begin position="20"/>
        <end position="41"/>
    </location>
</feature>
<dbReference type="GO" id="GO:0005506">
    <property type="term" value="F:iron ion binding"/>
    <property type="evidence" value="ECO:0007669"/>
    <property type="project" value="InterPro"/>
</dbReference>
<keyword evidence="2" id="KW-1133">Transmembrane helix</keyword>